<proteinExistence type="predicted"/>
<dbReference type="EMBL" id="JAACJM010000037">
    <property type="protein sequence ID" value="KAF5362707.1"/>
    <property type="molecule type" value="Genomic_DNA"/>
</dbReference>
<gene>
    <name evidence="3" type="ORF">D9758_011705</name>
</gene>
<feature type="region of interest" description="Disordered" evidence="1">
    <location>
        <begin position="254"/>
        <end position="286"/>
    </location>
</feature>
<dbReference type="Proteomes" id="UP000559256">
    <property type="component" value="Unassembled WGS sequence"/>
</dbReference>
<dbReference type="AlphaFoldDB" id="A0A8H5LMI0"/>
<name>A0A8H5LMI0_9AGAR</name>
<comment type="caution">
    <text evidence="3">The sequence shown here is derived from an EMBL/GenBank/DDBJ whole genome shotgun (WGS) entry which is preliminary data.</text>
</comment>
<reference evidence="3 4" key="1">
    <citation type="journal article" date="2020" name="ISME J.">
        <title>Uncovering the hidden diversity of litter-decomposition mechanisms in mushroom-forming fungi.</title>
        <authorList>
            <person name="Floudas D."/>
            <person name="Bentzer J."/>
            <person name="Ahren D."/>
            <person name="Johansson T."/>
            <person name="Persson P."/>
            <person name="Tunlid A."/>
        </authorList>
    </citation>
    <scope>NUCLEOTIDE SEQUENCE [LARGE SCALE GENOMIC DNA]</scope>
    <source>
        <strain evidence="3 4">CBS 291.85</strain>
    </source>
</reference>
<feature type="compositionally biased region" description="Polar residues" evidence="1">
    <location>
        <begin position="274"/>
        <end position="284"/>
    </location>
</feature>
<evidence type="ECO:0000256" key="2">
    <source>
        <dbReference type="SAM" id="SignalP"/>
    </source>
</evidence>
<keyword evidence="4" id="KW-1185">Reference proteome</keyword>
<feature type="signal peptide" evidence="2">
    <location>
        <begin position="1"/>
        <end position="23"/>
    </location>
</feature>
<feature type="chain" id="PRO_5034485658" evidence="2">
    <location>
        <begin position="24"/>
        <end position="312"/>
    </location>
</feature>
<evidence type="ECO:0000256" key="1">
    <source>
        <dbReference type="SAM" id="MobiDB-lite"/>
    </source>
</evidence>
<protein>
    <submittedName>
        <fullName evidence="3">Uncharacterized protein</fullName>
    </submittedName>
</protein>
<sequence length="312" mass="31285">MLRGTFVTLTLALLPFGSLPAVALPHPQADVSSPLAPSPTATAPRPAGPVVTLWEFQDPSLTDLETALDPGVTTAYVVPIGTADGGGETSYLYEQVEEIVTKVPASTTSVATGSTVSSEPFNSGTGTGTGGHFGFGFFSSVVADGENGFSSVIGNFGDGFGIFGDDEVATTLTTTNIATIVASASGFKAINAPLSLSITADMDCSMTADNAGGCVIRGFNGAGGSEASSTITATVTGTAVPFVFAISTPDTLTSASPSASEGTGPVLANPTGPLPSTTGTNSGPGQFDCVRDRMTSVVVLSSTVILSIMYLW</sequence>
<keyword evidence="2" id="KW-0732">Signal</keyword>
<accession>A0A8H5LMI0</accession>
<evidence type="ECO:0000313" key="3">
    <source>
        <dbReference type="EMBL" id="KAF5362707.1"/>
    </source>
</evidence>
<organism evidence="3 4">
    <name type="scientific">Tetrapyrgos nigripes</name>
    <dbReference type="NCBI Taxonomy" id="182062"/>
    <lineage>
        <taxon>Eukaryota</taxon>
        <taxon>Fungi</taxon>
        <taxon>Dikarya</taxon>
        <taxon>Basidiomycota</taxon>
        <taxon>Agaricomycotina</taxon>
        <taxon>Agaricomycetes</taxon>
        <taxon>Agaricomycetidae</taxon>
        <taxon>Agaricales</taxon>
        <taxon>Marasmiineae</taxon>
        <taxon>Marasmiaceae</taxon>
        <taxon>Tetrapyrgos</taxon>
    </lineage>
</organism>
<evidence type="ECO:0000313" key="4">
    <source>
        <dbReference type="Proteomes" id="UP000559256"/>
    </source>
</evidence>